<dbReference type="PANTHER" id="PTHR43795">
    <property type="entry name" value="BIFUNCTIONAL ASPARTATE AMINOTRANSFERASE AND GLUTAMATE/ASPARTATE-PREPHENATE AMINOTRANSFERASE-RELATED"/>
    <property type="match status" value="1"/>
</dbReference>
<proteinExistence type="inferred from homology"/>
<dbReference type="Proteomes" id="UP000554235">
    <property type="component" value="Unassembled WGS sequence"/>
</dbReference>
<dbReference type="Pfam" id="PF00155">
    <property type="entry name" value="Aminotran_1_2"/>
    <property type="match status" value="1"/>
</dbReference>
<dbReference type="PANTHER" id="PTHR43795:SF63">
    <property type="entry name" value="PUTATIVE (AFU_ORTHOLOGUE AFUA_4G00630)-RELATED"/>
    <property type="match status" value="1"/>
</dbReference>
<dbReference type="CDD" id="cd00609">
    <property type="entry name" value="AAT_like"/>
    <property type="match status" value="1"/>
</dbReference>
<dbReference type="AlphaFoldDB" id="A0A8H4PFL5"/>
<keyword evidence="2" id="KW-0663">Pyridoxal phosphate</keyword>
<protein>
    <submittedName>
        <fullName evidence="4">Aspartate aminotransferase</fullName>
    </submittedName>
</protein>
<evidence type="ECO:0000259" key="3">
    <source>
        <dbReference type="Pfam" id="PF00155"/>
    </source>
</evidence>
<evidence type="ECO:0000313" key="5">
    <source>
        <dbReference type="Proteomes" id="UP000554235"/>
    </source>
</evidence>
<dbReference type="InterPro" id="IPR004838">
    <property type="entry name" value="NHTrfase_class1_PyrdxlP-BS"/>
</dbReference>
<comment type="similarity">
    <text evidence="1">Belongs to the class-I pyridoxal-phosphate-dependent aminotransferase family.</text>
</comment>
<dbReference type="SUPFAM" id="SSF53383">
    <property type="entry name" value="PLP-dependent transferases"/>
    <property type="match status" value="1"/>
</dbReference>
<dbReference type="InterPro" id="IPR004839">
    <property type="entry name" value="Aminotransferase_I/II_large"/>
</dbReference>
<keyword evidence="5" id="KW-1185">Reference proteome</keyword>
<feature type="domain" description="Aminotransferase class I/classII large" evidence="3">
    <location>
        <begin position="41"/>
        <end position="414"/>
    </location>
</feature>
<keyword evidence="4" id="KW-0032">Aminotransferase</keyword>
<dbReference type="OrthoDB" id="7042322at2759"/>
<dbReference type="PROSITE" id="PS00105">
    <property type="entry name" value="AA_TRANSFER_CLASS_1"/>
    <property type="match status" value="1"/>
</dbReference>
<reference evidence="4 5" key="1">
    <citation type="submission" date="2020-01" db="EMBL/GenBank/DDBJ databases">
        <title>Identification and distribution of gene clusters putatively required for synthesis of sphingolipid metabolism inhibitors in phylogenetically diverse species of the filamentous fungus Fusarium.</title>
        <authorList>
            <person name="Kim H.-S."/>
            <person name="Busman M."/>
            <person name="Brown D.W."/>
            <person name="Divon H."/>
            <person name="Uhlig S."/>
            <person name="Proctor R.H."/>
        </authorList>
    </citation>
    <scope>NUCLEOTIDE SEQUENCE [LARGE SCALE GENOMIC DNA]</scope>
    <source>
        <strain evidence="4 5">NRRL 20459</strain>
    </source>
</reference>
<dbReference type="GO" id="GO:0006520">
    <property type="term" value="P:amino acid metabolic process"/>
    <property type="evidence" value="ECO:0007669"/>
    <property type="project" value="TreeGrafter"/>
</dbReference>
<dbReference type="GO" id="GO:0030170">
    <property type="term" value="F:pyridoxal phosphate binding"/>
    <property type="evidence" value="ECO:0007669"/>
    <property type="project" value="InterPro"/>
</dbReference>
<organism evidence="4 5">
    <name type="scientific">Fusarium albosuccineum</name>
    <dbReference type="NCBI Taxonomy" id="1237068"/>
    <lineage>
        <taxon>Eukaryota</taxon>
        <taxon>Fungi</taxon>
        <taxon>Dikarya</taxon>
        <taxon>Ascomycota</taxon>
        <taxon>Pezizomycotina</taxon>
        <taxon>Sordariomycetes</taxon>
        <taxon>Hypocreomycetidae</taxon>
        <taxon>Hypocreales</taxon>
        <taxon>Nectriaceae</taxon>
        <taxon>Fusarium</taxon>
        <taxon>Fusarium decemcellulare species complex</taxon>
    </lineage>
</organism>
<dbReference type="GO" id="GO:0008483">
    <property type="term" value="F:transaminase activity"/>
    <property type="evidence" value="ECO:0007669"/>
    <property type="project" value="UniProtKB-KW"/>
</dbReference>
<evidence type="ECO:0000256" key="1">
    <source>
        <dbReference type="ARBA" id="ARBA00007441"/>
    </source>
</evidence>
<dbReference type="Gene3D" id="3.90.1150.10">
    <property type="entry name" value="Aspartate Aminotransferase, domain 1"/>
    <property type="match status" value="1"/>
</dbReference>
<comment type="caution">
    <text evidence="4">The sequence shown here is derived from an EMBL/GenBank/DDBJ whole genome shotgun (WGS) entry which is preliminary data.</text>
</comment>
<evidence type="ECO:0000313" key="4">
    <source>
        <dbReference type="EMBL" id="KAF4467806.1"/>
    </source>
</evidence>
<dbReference type="PRINTS" id="PR00753">
    <property type="entry name" value="ACCSYNTHASE"/>
</dbReference>
<dbReference type="InterPro" id="IPR050478">
    <property type="entry name" value="Ethylene_sulfur-biosynth"/>
</dbReference>
<accession>A0A8H4PFL5</accession>
<dbReference type="InterPro" id="IPR015421">
    <property type="entry name" value="PyrdxlP-dep_Trfase_major"/>
</dbReference>
<evidence type="ECO:0000256" key="2">
    <source>
        <dbReference type="ARBA" id="ARBA00022898"/>
    </source>
</evidence>
<sequence length="420" mass="47137">MSADDCISARGVSFLPEVPKFFDVLNNLWHPETNPEGIVNLGLAENALMHPELTEFINSNIRADSHALTYGDGFTGSKLVKKALCQFLNRQLKPFKPLAPSHLSVTAGVGNALECCAWSLFDHGDQVLVGRPYWTAFNYIFGIRAGVKVREVSFGTIDPFSLEAVKEYEKEYMRAPEESKSVKAILLCSPHNPLGRCYSEQVLKAYMGLCGKLGLHLIVDEIYALSVFENPEMDDPVPFTSILSINPDGLMDPRKVHAQWGFSKDFGATGLRIGCVISQANELFLESLTSFSLFNFPSSLADKSAAFFLMDQEYTEKYIESYRSRLAESYMHATQFFREHGIPYRKSNASLFLMVNLSAIAPNRSVTDDDIITLLKKEKVHFTSGTGYYRSEETGWFRVVIAHPKYVLDEGLKRMLRALS</sequence>
<dbReference type="Gene3D" id="3.40.640.10">
    <property type="entry name" value="Type I PLP-dependent aspartate aminotransferase-like (Major domain)"/>
    <property type="match status" value="1"/>
</dbReference>
<keyword evidence="4" id="KW-0808">Transferase</keyword>
<name>A0A8H4PFL5_9HYPO</name>
<gene>
    <name evidence="4" type="ORF">FALBO_5309</name>
</gene>
<dbReference type="EMBL" id="JAADYS010000693">
    <property type="protein sequence ID" value="KAF4467806.1"/>
    <property type="molecule type" value="Genomic_DNA"/>
</dbReference>
<dbReference type="InterPro" id="IPR015422">
    <property type="entry name" value="PyrdxlP-dep_Trfase_small"/>
</dbReference>
<dbReference type="InterPro" id="IPR015424">
    <property type="entry name" value="PyrdxlP-dep_Trfase"/>
</dbReference>